<dbReference type="EMBL" id="KN840482">
    <property type="protein sequence ID" value="KIP08255.1"/>
    <property type="molecule type" value="Genomic_DNA"/>
</dbReference>
<organism evidence="1 2">
    <name type="scientific">Phlebiopsis gigantea (strain 11061_1 CR5-6)</name>
    <name type="common">White-rot fungus</name>
    <name type="synonym">Peniophora gigantea</name>
    <dbReference type="NCBI Taxonomy" id="745531"/>
    <lineage>
        <taxon>Eukaryota</taxon>
        <taxon>Fungi</taxon>
        <taxon>Dikarya</taxon>
        <taxon>Basidiomycota</taxon>
        <taxon>Agaricomycotina</taxon>
        <taxon>Agaricomycetes</taxon>
        <taxon>Polyporales</taxon>
        <taxon>Phanerochaetaceae</taxon>
        <taxon>Phlebiopsis</taxon>
    </lineage>
</organism>
<gene>
    <name evidence="1" type="ORF">PHLGIDRAFT_384392</name>
</gene>
<sequence length="152" mass="17210">MRTYLSSYKIGCKADAKTTSLVGKVNGRWRRRFSSTYQSLRCGRNVGNTNCRGQPRCDVLDLSGPDKHINVCQLHRSTTVHTAPTCEDLSGVSGGVDLWKIYLTVLINRLAKVLESISVHGNEMRNWWEVLLLNELREGERLSYIFTRGPLP</sequence>
<evidence type="ECO:0000313" key="1">
    <source>
        <dbReference type="EMBL" id="KIP08255.1"/>
    </source>
</evidence>
<evidence type="ECO:0000313" key="2">
    <source>
        <dbReference type="Proteomes" id="UP000053257"/>
    </source>
</evidence>
<name>A0A0C3SBT1_PHLG1</name>
<accession>A0A0C3SBT1</accession>
<keyword evidence="2" id="KW-1185">Reference proteome</keyword>
<dbReference type="HOGENOM" id="CLU_1723044_0_0_1"/>
<reference evidence="1 2" key="1">
    <citation type="journal article" date="2014" name="PLoS Genet.">
        <title>Analysis of the Phlebiopsis gigantea genome, transcriptome and secretome provides insight into its pioneer colonization strategies of wood.</title>
        <authorList>
            <person name="Hori C."/>
            <person name="Ishida T."/>
            <person name="Igarashi K."/>
            <person name="Samejima M."/>
            <person name="Suzuki H."/>
            <person name="Master E."/>
            <person name="Ferreira P."/>
            <person name="Ruiz-Duenas F.J."/>
            <person name="Held B."/>
            <person name="Canessa P."/>
            <person name="Larrondo L.F."/>
            <person name="Schmoll M."/>
            <person name="Druzhinina I.S."/>
            <person name="Kubicek C.P."/>
            <person name="Gaskell J.A."/>
            <person name="Kersten P."/>
            <person name="St John F."/>
            <person name="Glasner J."/>
            <person name="Sabat G."/>
            <person name="Splinter BonDurant S."/>
            <person name="Syed K."/>
            <person name="Yadav J."/>
            <person name="Mgbeahuruike A.C."/>
            <person name="Kovalchuk A."/>
            <person name="Asiegbu F.O."/>
            <person name="Lackner G."/>
            <person name="Hoffmeister D."/>
            <person name="Rencoret J."/>
            <person name="Gutierrez A."/>
            <person name="Sun H."/>
            <person name="Lindquist E."/>
            <person name="Barry K."/>
            <person name="Riley R."/>
            <person name="Grigoriev I.V."/>
            <person name="Henrissat B."/>
            <person name="Kues U."/>
            <person name="Berka R.M."/>
            <person name="Martinez A.T."/>
            <person name="Covert S.F."/>
            <person name="Blanchette R.A."/>
            <person name="Cullen D."/>
        </authorList>
    </citation>
    <scope>NUCLEOTIDE SEQUENCE [LARGE SCALE GENOMIC DNA]</scope>
    <source>
        <strain evidence="1 2">11061_1 CR5-6</strain>
    </source>
</reference>
<protein>
    <submittedName>
        <fullName evidence="1">Uncharacterized protein</fullName>
    </submittedName>
</protein>
<dbReference type="Proteomes" id="UP000053257">
    <property type="component" value="Unassembled WGS sequence"/>
</dbReference>
<dbReference type="AlphaFoldDB" id="A0A0C3SBT1"/>
<proteinExistence type="predicted"/>